<dbReference type="PANTHER" id="PTHR30466">
    <property type="entry name" value="FLAVIN REDUCTASE"/>
    <property type="match status" value="1"/>
</dbReference>
<dbReference type="InterPro" id="IPR050268">
    <property type="entry name" value="NADH-dep_flavin_reductase"/>
</dbReference>
<dbReference type="Pfam" id="PF01613">
    <property type="entry name" value="Flavin_Reduct"/>
    <property type="match status" value="1"/>
</dbReference>
<dbReference type="PANTHER" id="PTHR30466:SF1">
    <property type="entry name" value="FMN REDUCTASE (NADH) RUTF"/>
    <property type="match status" value="1"/>
</dbReference>
<dbReference type="EMBL" id="BAAAQN010000107">
    <property type="protein sequence ID" value="GAA2066082.1"/>
    <property type="molecule type" value="Genomic_DNA"/>
</dbReference>
<protein>
    <submittedName>
        <fullName evidence="3">Flavin reductase family protein</fullName>
    </submittedName>
</protein>
<keyword evidence="4" id="KW-1185">Reference proteome</keyword>
<dbReference type="InterPro" id="IPR012349">
    <property type="entry name" value="Split_barrel_FMN-bd"/>
</dbReference>
<dbReference type="Gene3D" id="2.30.110.10">
    <property type="entry name" value="Electron Transport, Fmn-binding Protein, Chain A"/>
    <property type="match status" value="1"/>
</dbReference>
<dbReference type="InterPro" id="IPR002563">
    <property type="entry name" value="Flavin_Rdtase-like_dom"/>
</dbReference>
<proteinExistence type="predicted"/>
<dbReference type="RefSeq" id="WP_344672117.1">
    <property type="nucleotide sequence ID" value="NZ_BAAAQN010000107.1"/>
</dbReference>
<evidence type="ECO:0000313" key="4">
    <source>
        <dbReference type="Proteomes" id="UP001500751"/>
    </source>
</evidence>
<sequence length="168" mass="18024">MPIDTTTFRDVMAHVAMPVTVVTTLDPQGRWHGATIGSLTSLSLDPPLVMFALGRTTTLHHPLCASPRFAISILTSTQHHLATRFAGTPTTRFDGDVAFLNGLPIVDAATAWLICDRWQLIPAGDHTIVIGQVDNAVQGPEAPTGPLVYHQRRYHGLEALETAGAKAA</sequence>
<gene>
    <name evidence="3" type="ORF">GCM10009839_92240</name>
</gene>
<accession>A0ABP5H6I0</accession>
<evidence type="ECO:0000313" key="3">
    <source>
        <dbReference type="EMBL" id="GAA2066082.1"/>
    </source>
</evidence>
<evidence type="ECO:0000256" key="1">
    <source>
        <dbReference type="ARBA" id="ARBA00023002"/>
    </source>
</evidence>
<name>A0ABP5H6I0_9ACTN</name>
<dbReference type="Proteomes" id="UP001500751">
    <property type="component" value="Unassembled WGS sequence"/>
</dbReference>
<comment type="caution">
    <text evidence="3">The sequence shown here is derived from an EMBL/GenBank/DDBJ whole genome shotgun (WGS) entry which is preliminary data.</text>
</comment>
<dbReference type="SUPFAM" id="SSF50475">
    <property type="entry name" value="FMN-binding split barrel"/>
    <property type="match status" value="1"/>
</dbReference>
<feature type="domain" description="Flavin reductase like" evidence="2">
    <location>
        <begin position="12"/>
        <end position="156"/>
    </location>
</feature>
<dbReference type="SMART" id="SM00903">
    <property type="entry name" value="Flavin_Reduct"/>
    <property type="match status" value="1"/>
</dbReference>
<evidence type="ECO:0000259" key="2">
    <source>
        <dbReference type="SMART" id="SM00903"/>
    </source>
</evidence>
<keyword evidence="1" id="KW-0560">Oxidoreductase</keyword>
<reference evidence="4" key="1">
    <citation type="journal article" date="2019" name="Int. J. Syst. Evol. Microbiol.">
        <title>The Global Catalogue of Microorganisms (GCM) 10K type strain sequencing project: providing services to taxonomists for standard genome sequencing and annotation.</title>
        <authorList>
            <consortium name="The Broad Institute Genomics Platform"/>
            <consortium name="The Broad Institute Genome Sequencing Center for Infectious Disease"/>
            <person name="Wu L."/>
            <person name="Ma J."/>
        </authorList>
    </citation>
    <scope>NUCLEOTIDE SEQUENCE [LARGE SCALE GENOMIC DNA]</scope>
    <source>
        <strain evidence="4">JCM 16014</strain>
    </source>
</reference>
<organism evidence="3 4">
    <name type="scientific">Catenulispora yoronensis</name>
    <dbReference type="NCBI Taxonomy" id="450799"/>
    <lineage>
        <taxon>Bacteria</taxon>
        <taxon>Bacillati</taxon>
        <taxon>Actinomycetota</taxon>
        <taxon>Actinomycetes</taxon>
        <taxon>Catenulisporales</taxon>
        <taxon>Catenulisporaceae</taxon>
        <taxon>Catenulispora</taxon>
    </lineage>
</organism>